<sequence>MDTMGWLLIPGIVAILLILYDGQRRVRKVQLREKECAGAPSEVLTPSSSPAVINRVEDAPIPASRPSSDAAAWHQQRHGPVFDGPLHTGSFIGPSMHVAGHIEATQPLTVAGRIEGEITLHDHGVAILAGGEAGPIVRARQLVVDGRLNGAVQTTDSAIFHAAAHFEGELRAGRLRCVEGATLSGQFSIG</sequence>
<dbReference type="PANTHER" id="PTHR35024:SF4">
    <property type="entry name" value="POLYMER-FORMING CYTOSKELETAL PROTEIN"/>
    <property type="match status" value="1"/>
</dbReference>
<reference evidence="2 3" key="1">
    <citation type="submission" date="2019-08" db="EMBL/GenBank/DDBJ databases">
        <title>Complete genome sequence of Kushneria sp. YCWA18, a halophilic phosphate-solubilizing bacterium isolated from Daqiao saltern in China.</title>
        <authorList>
            <person name="Du G.-X."/>
            <person name="Qu L.-Y."/>
        </authorList>
    </citation>
    <scope>NUCLEOTIDE SEQUENCE [LARGE SCALE GENOMIC DNA]</scope>
    <source>
        <strain evidence="2 3">YCWA18</strain>
    </source>
</reference>
<evidence type="ECO:0000256" key="1">
    <source>
        <dbReference type="ARBA" id="ARBA00044755"/>
    </source>
</evidence>
<proteinExistence type="inferred from homology"/>
<dbReference type="RefSeq" id="WP_070978405.1">
    <property type="nucleotide sequence ID" value="NZ_CP043420.1"/>
</dbReference>
<gene>
    <name evidence="2" type="ORF">FY550_13160</name>
</gene>
<protein>
    <submittedName>
        <fullName evidence="2">Polymer-forming cytoskeletal protein</fullName>
    </submittedName>
</protein>
<keyword evidence="3" id="KW-1185">Reference proteome</keyword>
<accession>A0A1S1NPZ3</accession>
<dbReference type="OrthoDB" id="6165458at2"/>
<dbReference type="EMBL" id="CP043420">
    <property type="protein sequence ID" value="QEL11994.1"/>
    <property type="molecule type" value="Genomic_DNA"/>
</dbReference>
<dbReference type="AlphaFoldDB" id="A0A1S1NPZ3"/>
<evidence type="ECO:0000313" key="3">
    <source>
        <dbReference type="Proteomes" id="UP000322553"/>
    </source>
</evidence>
<comment type="similarity">
    <text evidence="1">Belongs to the bactofilin family.</text>
</comment>
<name>A0A1S1NPZ3_9GAMM</name>
<dbReference type="KEGG" id="kuy:FY550_13160"/>
<dbReference type="Proteomes" id="UP000322553">
    <property type="component" value="Chromosome"/>
</dbReference>
<dbReference type="InterPro" id="IPR007607">
    <property type="entry name" value="BacA/B"/>
</dbReference>
<evidence type="ECO:0000313" key="2">
    <source>
        <dbReference type="EMBL" id="QEL11994.1"/>
    </source>
</evidence>
<dbReference type="STRING" id="657387.BH688_08510"/>
<organism evidence="2 3">
    <name type="scientific">Kushneria phosphatilytica</name>
    <dbReference type="NCBI Taxonomy" id="657387"/>
    <lineage>
        <taxon>Bacteria</taxon>
        <taxon>Pseudomonadati</taxon>
        <taxon>Pseudomonadota</taxon>
        <taxon>Gammaproteobacteria</taxon>
        <taxon>Oceanospirillales</taxon>
        <taxon>Halomonadaceae</taxon>
        <taxon>Kushneria</taxon>
    </lineage>
</organism>
<dbReference type="Pfam" id="PF04519">
    <property type="entry name" value="Bactofilin"/>
    <property type="match status" value="1"/>
</dbReference>
<dbReference type="PANTHER" id="PTHR35024">
    <property type="entry name" value="HYPOTHETICAL CYTOSOLIC PROTEIN"/>
    <property type="match status" value="1"/>
</dbReference>